<reference evidence="1" key="1">
    <citation type="submission" date="2018-10" db="EMBL/GenBank/DDBJ databases">
        <title>Effector identification in a new, highly contiguous assembly of the strawberry crown rot pathogen Phytophthora cactorum.</title>
        <authorList>
            <person name="Armitage A.D."/>
            <person name="Nellist C.F."/>
            <person name="Bates H."/>
            <person name="Vickerstaff R.J."/>
            <person name="Harrison R.J."/>
        </authorList>
    </citation>
    <scope>NUCLEOTIDE SEQUENCE</scope>
    <source>
        <strain evidence="1">4040</strain>
    </source>
</reference>
<protein>
    <submittedName>
        <fullName evidence="1">Uncharacterized protein</fullName>
    </submittedName>
</protein>
<dbReference type="EMBL" id="RCMK01001738">
    <property type="protein sequence ID" value="KAG2889147.1"/>
    <property type="molecule type" value="Genomic_DNA"/>
</dbReference>
<organism evidence="1 2">
    <name type="scientific">Phytophthora cactorum</name>
    <dbReference type="NCBI Taxonomy" id="29920"/>
    <lineage>
        <taxon>Eukaryota</taxon>
        <taxon>Sar</taxon>
        <taxon>Stramenopiles</taxon>
        <taxon>Oomycota</taxon>
        <taxon>Peronosporomycetes</taxon>
        <taxon>Peronosporales</taxon>
        <taxon>Peronosporaceae</taxon>
        <taxon>Phytophthora</taxon>
    </lineage>
</organism>
<dbReference type="AlphaFoldDB" id="A0A8T1AXG4"/>
<accession>A0A8T1AXG4</accession>
<gene>
    <name evidence="1" type="ORF">PC117_g24751</name>
</gene>
<dbReference type="Proteomes" id="UP000736787">
    <property type="component" value="Unassembled WGS sequence"/>
</dbReference>
<evidence type="ECO:0000313" key="1">
    <source>
        <dbReference type="EMBL" id="KAG2889147.1"/>
    </source>
</evidence>
<sequence length="76" mass="8742">MVRNRRIRAREEIEEELRQNERDNAAPDGLEDRAAKRRWQSRLSSNIYKLKKALATLIAIDGEENSASAAGQSKWC</sequence>
<proteinExistence type="predicted"/>
<name>A0A8T1AXG4_9STRA</name>
<evidence type="ECO:0000313" key="2">
    <source>
        <dbReference type="Proteomes" id="UP000736787"/>
    </source>
</evidence>
<comment type="caution">
    <text evidence="1">The sequence shown here is derived from an EMBL/GenBank/DDBJ whole genome shotgun (WGS) entry which is preliminary data.</text>
</comment>